<keyword evidence="2" id="KW-0732">Signal</keyword>
<keyword evidence="3" id="KW-0378">Hydrolase</keyword>
<dbReference type="EMBL" id="MTKO01000090">
    <property type="protein sequence ID" value="RWX44707.1"/>
    <property type="molecule type" value="Genomic_DNA"/>
</dbReference>
<evidence type="ECO:0000313" key="4">
    <source>
        <dbReference type="Proteomes" id="UP000287853"/>
    </source>
</evidence>
<feature type="signal peptide" evidence="2">
    <location>
        <begin position="1"/>
        <end position="38"/>
    </location>
</feature>
<proteinExistence type="predicted"/>
<dbReference type="InterPro" id="IPR008969">
    <property type="entry name" value="CarboxyPept-like_regulatory"/>
</dbReference>
<keyword evidence="3" id="KW-0121">Carboxypeptidase</keyword>
<comment type="caution">
    <text evidence="3">The sequence shown here is derived from an EMBL/GenBank/DDBJ whole genome shotgun (WGS) entry which is preliminary data.</text>
</comment>
<evidence type="ECO:0000256" key="1">
    <source>
        <dbReference type="SAM" id="MobiDB-lite"/>
    </source>
</evidence>
<keyword evidence="4" id="KW-1185">Reference proteome</keyword>
<dbReference type="SUPFAM" id="SSF49464">
    <property type="entry name" value="Carboxypeptidase regulatory domain-like"/>
    <property type="match status" value="1"/>
</dbReference>
<dbReference type="GO" id="GO:0004180">
    <property type="term" value="F:carboxypeptidase activity"/>
    <property type="evidence" value="ECO:0007669"/>
    <property type="project" value="UniProtKB-KW"/>
</dbReference>
<accession>A0A444IV20</accession>
<feature type="region of interest" description="Disordered" evidence="1">
    <location>
        <begin position="160"/>
        <end position="185"/>
    </location>
</feature>
<dbReference type="Gene3D" id="2.60.40.1120">
    <property type="entry name" value="Carboxypeptidase-like, regulatory domain"/>
    <property type="match status" value="1"/>
</dbReference>
<feature type="region of interest" description="Disordered" evidence="1">
    <location>
        <begin position="261"/>
        <end position="319"/>
    </location>
</feature>
<gene>
    <name evidence="3" type="ORF">H206_03157</name>
</gene>
<feature type="compositionally biased region" description="Polar residues" evidence="1">
    <location>
        <begin position="261"/>
        <end position="283"/>
    </location>
</feature>
<dbReference type="AlphaFoldDB" id="A0A444IV20"/>
<feature type="chain" id="PRO_5019061180" evidence="2">
    <location>
        <begin position="39"/>
        <end position="776"/>
    </location>
</feature>
<feature type="region of interest" description="Disordered" evidence="1">
    <location>
        <begin position="720"/>
        <end position="776"/>
    </location>
</feature>
<feature type="region of interest" description="Disordered" evidence="1">
    <location>
        <begin position="515"/>
        <end position="615"/>
    </location>
</feature>
<name>A0A444IV20_9BACT</name>
<feature type="compositionally biased region" description="Low complexity" evidence="1">
    <location>
        <begin position="720"/>
        <end position="761"/>
    </location>
</feature>
<sequence>MIFLMNKTQLQNNTRTARGSLLPLIVCCFMAISNNAFAQYPNSSPYSSVQYQTDTEMTDNGGGTWGEILNMNARIEESVVTFSITSKKGPFYNTNSISIRSGSHTGPIVATGKIPPGSEAAQLQLDLIAVVTFPQLFFATITNNIGYAWVGPIQISKNETTASEPPVSWDDPQPNNGPQRPLISESPETTAINTTVTLAVTAGQTHSNDMVKVQCTASDSDNTPNTPYRSGWIYSGDTINVPLTFHSAGTQAIFCNTLDSEGTTSSLSQRTITVTPGRRTSTFEVPRRELSDTPPPPPPAPRRDLSGPPSGPVPVPARRRITSTPPPLVKIANHGSVNVPITIKLTAGNDPQNRDLVRIGCTADNSNRTPADPYLSDWLPPEAKAKGTITFYSPGEKNIYCTSLSRQEVASPPTKKTINIQVANRAPSKPEISSYPDATTVEKTTYISVTAGSDPDGDMVKVRCSAADSNMTGDAPYISDWVTPQSTVTAAPVFYTSGNKKITCVTIDRKDAKSDKVTRKLHVHSSQYNSGYSSDHNFNNTSNTSSAESCGCQQNDTPSSSVPMKSNMRQEEITFNQPYIPEYSTPNYSTPKYSTPDYSTPKYSTPDYSTPKYSTPEYPTRQSVFQAPAPQPDLKGRVVYRSNGSPAQNAMIKLWDAMSGRAYTATTDYNGEFTLNFIQKNLTGQIQATQGADTSAIREVQIKADKPTVVDLIIMDRASAQSTQPQQWSSQPQWPTTQTAPAQPQQQQQMQQQWSPQSQWPAKQAAPAHNSVWQFN</sequence>
<dbReference type="Proteomes" id="UP000287853">
    <property type="component" value="Unassembled WGS sequence"/>
</dbReference>
<evidence type="ECO:0000313" key="3">
    <source>
        <dbReference type="EMBL" id="RWX44707.1"/>
    </source>
</evidence>
<evidence type="ECO:0000256" key="2">
    <source>
        <dbReference type="SAM" id="SignalP"/>
    </source>
</evidence>
<protein>
    <submittedName>
        <fullName evidence="3">Carboxypeptidase regulatory-like domain-containing protein</fullName>
    </submittedName>
</protein>
<feature type="compositionally biased region" description="Polar residues" evidence="1">
    <location>
        <begin position="524"/>
        <end position="564"/>
    </location>
</feature>
<keyword evidence="3" id="KW-0645">Protease</keyword>
<organism evidence="3 4">
    <name type="scientific">Candidatus Electrothrix aarhusensis</name>
    <dbReference type="NCBI Taxonomy" id="1859131"/>
    <lineage>
        <taxon>Bacteria</taxon>
        <taxon>Pseudomonadati</taxon>
        <taxon>Thermodesulfobacteriota</taxon>
        <taxon>Desulfobulbia</taxon>
        <taxon>Desulfobulbales</taxon>
        <taxon>Desulfobulbaceae</taxon>
        <taxon>Candidatus Electrothrix</taxon>
    </lineage>
</organism>
<reference evidence="3 4" key="1">
    <citation type="submission" date="2017-01" db="EMBL/GenBank/DDBJ databases">
        <title>The cable genome- insights into the physiology and evolution of filamentous bacteria capable of sulfide oxidation via long distance electron transfer.</title>
        <authorList>
            <person name="Schreiber L."/>
            <person name="Bjerg J.T."/>
            <person name="Boggild A."/>
            <person name="Van De Vossenberg J."/>
            <person name="Meysman F."/>
            <person name="Nielsen L.P."/>
            <person name="Schramm A."/>
            <person name="Kjeldsen K.U."/>
        </authorList>
    </citation>
    <scope>NUCLEOTIDE SEQUENCE [LARGE SCALE GENOMIC DNA]</scope>
    <source>
        <strain evidence="3">MCF</strain>
    </source>
</reference>
<feature type="compositionally biased region" description="Polar residues" evidence="1">
    <location>
        <begin position="584"/>
        <end position="613"/>
    </location>
</feature>